<proteinExistence type="predicted"/>
<sequence length="403" mass="44840">MSSILHLYAELLLNIKTVNLFASLKTEHTSETKAELSADGEFISLTHEGETASIRLPTQIEGGGSAALTLPPRPSKDLTLRLQLQEKSAGLLKFSERTENVVPWSATSLQSSTEISCQSCKQTLVWAASPDSHEGIKEWMDLPNENWAEMMDFWHCHKPDEHHLPAHKHGAGHSKGYAASNRLTARPRVGYVDLAYILVTQKDCRNVELIPASDADNQPQQLRCADCKTTIGAVDERAEGWRLWKWSVAISSNGTPPVQYSTPKWISAQLLALIENQGVRKFVIDSQPPTSEEALNIWVFTPDLSFSSSVQSSARQDPTRAMKIFWKQIPRQQISGATSQSLDKQSLSVEELNLPQNAFEALAVALKESAELLPASARRFSDWNVGLLERFQERDIQDAVAKE</sequence>
<dbReference type="PANTHER" id="PTHR31531:SF2">
    <property type="entry name" value="E3 UBIQUITIN-PROTEIN LIGASE E3D"/>
    <property type="match status" value="1"/>
</dbReference>
<evidence type="ECO:0000313" key="2">
    <source>
        <dbReference type="Proteomes" id="UP000799776"/>
    </source>
</evidence>
<keyword evidence="2" id="KW-1185">Reference proteome</keyword>
<dbReference type="GO" id="GO:0030332">
    <property type="term" value="F:cyclin binding"/>
    <property type="evidence" value="ECO:0007669"/>
    <property type="project" value="TreeGrafter"/>
</dbReference>
<reference evidence="1" key="1">
    <citation type="journal article" date="2020" name="Stud. Mycol.">
        <title>101 Dothideomycetes genomes: a test case for predicting lifestyles and emergence of pathogens.</title>
        <authorList>
            <person name="Haridas S."/>
            <person name="Albert R."/>
            <person name="Binder M."/>
            <person name="Bloem J."/>
            <person name="Labutti K."/>
            <person name="Salamov A."/>
            <person name="Andreopoulos B."/>
            <person name="Baker S."/>
            <person name="Barry K."/>
            <person name="Bills G."/>
            <person name="Bluhm B."/>
            <person name="Cannon C."/>
            <person name="Castanera R."/>
            <person name="Culley D."/>
            <person name="Daum C."/>
            <person name="Ezra D."/>
            <person name="Gonzalez J."/>
            <person name="Henrissat B."/>
            <person name="Kuo A."/>
            <person name="Liang C."/>
            <person name="Lipzen A."/>
            <person name="Lutzoni F."/>
            <person name="Magnuson J."/>
            <person name="Mondo S."/>
            <person name="Nolan M."/>
            <person name="Ohm R."/>
            <person name="Pangilinan J."/>
            <person name="Park H.-J."/>
            <person name="Ramirez L."/>
            <person name="Alfaro M."/>
            <person name="Sun H."/>
            <person name="Tritt A."/>
            <person name="Yoshinaga Y."/>
            <person name="Zwiers L.-H."/>
            <person name="Turgeon B."/>
            <person name="Goodwin S."/>
            <person name="Spatafora J."/>
            <person name="Crous P."/>
            <person name="Grigoriev I."/>
        </authorList>
    </citation>
    <scope>NUCLEOTIDE SEQUENCE</scope>
    <source>
        <strain evidence="1">CBS 121410</strain>
    </source>
</reference>
<protein>
    <recommendedName>
        <fullName evidence="3">Ubiquitin-conjugating enzyme E2-binding protein</fullName>
    </recommendedName>
</protein>
<dbReference type="Pfam" id="PF09814">
    <property type="entry name" value="HECT_2"/>
    <property type="match status" value="1"/>
</dbReference>
<dbReference type="AlphaFoldDB" id="A0A9P4HYQ9"/>
<gene>
    <name evidence="1" type="ORF">K490DRAFT_65005</name>
</gene>
<dbReference type="GO" id="GO:0031624">
    <property type="term" value="F:ubiquitin conjugating enzyme binding"/>
    <property type="evidence" value="ECO:0007669"/>
    <property type="project" value="TreeGrafter"/>
</dbReference>
<dbReference type="EMBL" id="ML978717">
    <property type="protein sequence ID" value="KAF2088328.1"/>
    <property type="molecule type" value="Genomic_DNA"/>
</dbReference>
<dbReference type="GO" id="GO:0006513">
    <property type="term" value="P:protein monoubiquitination"/>
    <property type="evidence" value="ECO:0007669"/>
    <property type="project" value="TreeGrafter"/>
</dbReference>
<dbReference type="GO" id="GO:0005634">
    <property type="term" value="C:nucleus"/>
    <property type="evidence" value="ECO:0007669"/>
    <property type="project" value="TreeGrafter"/>
</dbReference>
<dbReference type="GO" id="GO:0000209">
    <property type="term" value="P:protein polyubiquitination"/>
    <property type="evidence" value="ECO:0007669"/>
    <property type="project" value="TreeGrafter"/>
</dbReference>
<organism evidence="1 2">
    <name type="scientific">Saccharata proteae CBS 121410</name>
    <dbReference type="NCBI Taxonomy" id="1314787"/>
    <lineage>
        <taxon>Eukaryota</taxon>
        <taxon>Fungi</taxon>
        <taxon>Dikarya</taxon>
        <taxon>Ascomycota</taxon>
        <taxon>Pezizomycotina</taxon>
        <taxon>Dothideomycetes</taxon>
        <taxon>Dothideomycetes incertae sedis</taxon>
        <taxon>Botryosphaeriales</taxon>
        <taxon>Saccharataceae</taxon>
        <taxon>Saccharata</taxon>
    </lineage>
</organism>
<name>A0A9P4HYQ9_9PEZI</name>
<dbReference type="InterPro" id="IPR019193">
    <property type="entry name" value="UBQ-conj_enz_E2-bd_prot"/>
</dbReference>
<dbReference type="PANTHER" id="PTHR31531">
    <property type="entry name" value="E3 UBIQUITIN-PROTEIN LIGASE E3D FAMILY MEMBER"/>
    <property type="match status" value="1"/>
</dbReference>
<dbReference type="GO" id="GO:0051865">
    <property type="term" value="P:protein autoubiquitination"/>
    <property type="evidence" value="ECO:0007669"/>
    <property type="project" value="TreeGrafter"/>
</dbReference>
<dbReference type="GO" id="GO:0000151">
    <property type="term" value="C:ubiquitin ligase complex"/>
    <property type="evidence" value="ECO:0007669"/>
    <property type="project" value="TreeGrafter"/>
</dbReference>
<evidence type="ECO:0000313" key="1">
    <source>
        <dbReference type="EMBL" id="KAF2088328.1"/>
    </source>
</evidence>
<accession>A0A9P4HYQ9</accession>
<dbReference type="OrthoDB" id="66510at2759"/>
<dbReference type="Proteomes" id="UP000799776">
    <property type="component" value="Unassembled WGS sequence"/>
</dbReference>
<comment type="caution">
    <text evidence="1">The sequence shown here is derived from an EMBL/GenBank/DDBJ whole genome shotgun (WGS) entry which is preliminary data.</text>
</comment>
<dbReference type="GO" id="GO:0005829">
    <property type="term" value="C:cytosol"/>
    <property type="evidence" value="ECO:0007669"/>
    <property type="project" value="TreeGrafter"/>
</dbReference>
<dbReference type="GO" id="GO:0061630">
    <property type="term" value="F:ubiquitin protein ligase activity"/>
    <property type="evidence" value="ECO:0007669"/>
    <property type="project" value="TreeGrafter"/>
</dbReference>
<dbReference type="GO" id="GO:0043161">
    <property type="term" value="P:proteasome-mediated ubiquitin-dependent protein catabolic process"/>
    <property type="evidence" value="ECO:0007669"/>
    <property type="project" value="TreeGrafter"/>
</dbReference>
<evidence type="ECO:0008006" key="3">
    <source>
        <dbReference type="Google" id="ProtNLM"/>
    </source>
</evidence>